<evidence type="ECO:0000313" key="3">
    <source>
        <dbReference type="Proteomes" id="UP000244336"/>
    </source>
</evidence>
<feature type="region of interest" description="Disordered" evidence="1">
    <location>
        <begin position="1"/>
        <end position="118"/>
    </location>
</feature>
<accession>A0A2T7D4X7</accession>
<dbReference type="AlphaFoldDB" id="A0A2T7D4X7"/>
<keyword evidence="3" id="KW-1185">Reference proteome</keyword>
<dbReference type="Proteomes" id="UP000244336">
    <property type="component" value="Chromosome 6"/>
</dbReference>
<reference evidence="2 3" key="1">
    <citation type="submission" date="2018-04" db="EMBL/GenBank/DDBJ databases">
        <title>WGS assembly of Panicum hallii var. hallii HAL2.</title>
        <authorList>
            <person name="Lovell J."/>
            <person name="Jenkins J."/>
            <person name="Lowry D."/>
            <person name="Mamidi S."/>
            <person name="Sreedasyam A."/>
            <person name="Weng X."/>
            <person name="Barry K."/>
            <person name="Bonette J."/>
            <person name="Campitelli B."/>
            <person name="Daum C."/>
            <person name="Gordon S."/>
            <person name="Gould B."/>
            <person name="Lipzen A."/>
            <person name="MacQueen A."/>
            <person name="Palacio-Mejia J."/>
            <person name="Plott C."/>
            <person name="Shakirov E."/>
            <person name="Shu S."/>
            <person name="Yoshinaga Y."/>
            <person name="Zane M."/>
            <person name="Rokhsar D."/>
            <person name="Grimwood J."/>
            <person name="Schmutz J."/>
            <person name="Juenger T."/>
        </authorList>
    </citation>
    <scope>NUCLEOTIDE SEQUENCE [LARGE SCALE GENOMIC DNA]</scope>
    <source>
        <strain evidence="3">cv. HAL2</strain>
    </source>
</reference>
<feature type="region of interest" description="Disordered" evidence="1">
    <location>
        <begin position="144"/>
        <end position="188"/>
    </location>
</feature>
<organism evidence="2 3">
    <name type="scientific">Panicum hallii var. hallii</name>
    <dbReference type="NCBI Taxonomy" id="1504633"/>
    <lineage>
        <taxon>Eukaryota</taxon>
        <taxon>Viridiplantae</taxon>
        <taxon>Streptophyta</taxon>
        <taxon>Embryophyta</taxon>
        <taxon>Tracheophyta</taxon>
        <taxon>Spermatophyta</taxon>
        <taxon>Magnoliopsida</taxon>
        <taxon>Liliopsida</taxon>
        <taxon>Poales</taxon>
        <taxon>Poaceae</taxon>
        <taxon>PACMAD clade</taxon>
        <taxon>Panicoideae</taxon>
        <taxon>Panicodae</taxon>
        <taxon>Paniceae</taxon>
        <taxon>Panicinae</taxon>
        <taxon>Panicum</taxon>
        <taxon>Panicum sect. Panicum</taxon>
    </lineage>
</organism>
<gene>
    <name evidence="2" type="ORF">GQ55_6G070500</name>
</gene>
<dbReference type="Gramene" id="PUZ50602">
    <property type="protein sequence ID" value="PUZ50602"/>
    <property type="gene ID" value="GQ55_6G070500"/>
</dbReference>
<evidence type="ECO:0000256" key="1">
    <source>
        <dbReference type="SAM" id="MobiDB-lite"/>
    </source>
</evidence>
<proteinExistence type="predicted"/>
<feature type="compositionally biased region" description="Gly residues" evidence="1">
    <location>
        <begin position="1"/>
        <end position="13"/>
    </location>
</feature>
<name>A0A2T7D4X7_9POAL</name>
<feature type="compositionally biased region" description="Low complexity" evidence="1">
    <location>
        <begin position="41"/>
        <end position="63"/>
    </location>
</feature>
<protein>
    <submittedName>
        <fullName evidence="2">Uncharacterized protein</fullName>
    </submittedName>
</protein>
<feature type="compositionally biased region" description="Polar residues" evidence="1">
    <location>
        <begin position="107"/>
        <end position="118"/>
    </location>
</feature>
<feature type="compositionally biased region" description="Basic residues" evidence="1">
    <location>
        <begin position="148"/>
        <end position="157"/>
    </location>
</feature>
<dbReference type="EMBL" id="CM009754">
    <property type="protein sequence ID" value="PUZ50602.1"/>
    <property type="molecule type" value="Genomic_DNA"/>
</dbReference>
<sequence>MPAGPAGDGGAAVGGAAWRGRRAARVARPGGCRAHMRRPRSSPGRLPSSRALPAELARAAAPRSWRRGGGSGPPPPRRARRSLVLQSRHGFLGLGDERPRAQRWHTSRQAASACASTGSRAWSAMNRLRSTPLLSKQRIAWLQPPKGPRARAPRRKGQLPFPLPRRLCPQITTSTEKLPLDSKSAGFP</sequence>
<evidence type="ECO:0000313" key="2">
    <source>
        <dbReference type="EMBL" id="PUZ50602.1"/>
    </source>
</evidence>